<dbReference type="Proteomes" id="UP000887579">
    <property type="component" value="Unplaced"/>
</dbReference>
<evidence type="ECO:0000313" key="2">
    <source>
        <dbReference type="WBParaSite" id="ES5_v2.g10932.t1"/>
    </source>
</evidence>
<organism evidence="1 2">
    <name type="scientific">Panagrolaimus sp. ES5</name>
    <dbReference type="NCBI Taxonomy" id="591445"/>
    <lineage>
        <taxon>Eukaryota</taxon>
        <taxon>Metazoa</taxon>
        <taxon>Ecdysozoa</taxon>
        <taxon>Nematoda</taxon>
        <taxon>Chromadorea</taxon>
        <taxon>Rhabditida</taxon>
        <taxon>Tylenchina</taxon>
        <taxon>Panagrolaimomorpha</taxon>
        <taxon>Panagrolaimoidea</taxon>
        <taxon>Panagrolaimidae</taxon>
        <taxon>Panagrolaimus</taxon>
    </lineage>
</organism>
<dbReference type="WBParaSite" id="ES5_v2.g10932.t1">
    <property type="protein sequence ID" value="ES5_v2.g10932.t1"/>
    <property type="gene ID" value="ES5_v2.g10932"/>
</dbReference>
<proteinExistence type="predicted"/>
<name>A0AC34F1T5_9BILA</name>
<reference evidence="2" key="1">
    <citation type="submission" date="2022-11" db="UniProtKB">
        <authorList>
            <consortium name="WormBaseParasite"/>
        </authorList>
    </citation>
    <scope>IDENTIFICATION</scope>
</reference>
<accession>A0AC34F1T5</accession>
<sequence length="258" mass="29540">MANSILEDLADRYDRTWNLDPNIKTISYPPNNGLNDNGKAFGPMMNKMKDKMRMNSAVFDRTISRASVIKINIANGIENNETIGRARNMLTRGSTQIGHMLTYVGMGKASTIPIAHKVRERHLELEPLCCLSSCLVRGGCTTVVVFEIIYVILTLFACAIKFYDGGRWKFWEEIEPNFNAVVTHRLFLYVIIIFDVITTVMVIILLRGLFLFDRLLVKRHWRFDFFALGFNVFAFIFFLLGVSSQGPETWSFVNMLMV</sequence>
<protein>
    <submittedName>
        <fullName evidence="2">Chitin synthase</fullName>
    </submittedName>
</protein>
<evidence type="ECO:0000313" key="1">
    <source>
        <dbReference type="Proteomes" id="UP000887579"/>
    </source>
</evidence>